<feature type="compositionally biased region" description="Basic and acidic residues" evidence="10">
    <location>
        <begin position="413"/>
        <end position="424"/>
    </location>
</feature>
<feature type="region of interest" description="Disordered" evidence="10">
    <location>
        <begin position="885"/>
        <end position="920"/>
    </location>
</feature>
<keyword evidence="3" id="KW-0813">Transport</keyword>
<dbReference type="Proteomes" id="UP000028545">
    <property type="component" value="Unassembled WGS sequence"/>
</dbReference>
<keyword evidence="9 11" id="KW-0472">Membrane</keyword>
<dbReference type="OrthoDB" id="6500128at2759"/>
<dbReference type="GO" id="GO:0140359">
    <property type="term" value="F:ABC-type transporter activity"/>
    <property type="evidence" value="ECO:0007669"/>
    <property type="project" value="InterPro"/>
</dbReference>
<feature type="compositionally biased region" description="Polar residues" evidence="10">
    <location>
        <begin position="403"/>
        <end position="412"/>
    </location>
</feature>
<feature type="compositionally biased region" description="Acidic residues" evidence="10">
    <location>
        <begin position="893"/>
        <end position="906"/>
    </location>
</feature>
<dbReference type="InterPro" id="IPR003439">
    <property type="entry name" value="ABC_transporter-like_ATP-bd"/>
</dbReference>
<evidence type="ECO:0000256" key="4">
    <source>
        <dbReference type="ARBA" id="ARBA00022692"/>
    </source>
</evidence>
<dbReference type="InterPro" id="IPR017871">
    <property type="entry name" value="ABC_transporter-like_CS"/>
</dbReference>
<comment type="similarity">
    <text evidence="2">Belongs to the ABC transporter superfamily. ABCC family. Conjugate transporter (TC 3.A.1.208) subfamily.</text>
</comment>
<feature type="transmembrane region" description="Helical" evidence="11">
    <location>
        <begin position="12"/>
        <end position="30"/>
    </location>
</feature>
<dbReference type="FunFam" id="1.20.1560.10:FF:000013">
    <property type="entry name" value="ABC transporter C family member 2"/>
    <property type="match status" value="1"/>
</dbReference>
<dbReference type="InterPro" id="IPR011527">
    <property type="entry name" value="ABC1_TM_dom"/>
</dbReference>
<evidence type="ECO:0000256" key="1">
    <source>
        <dbReference type="ARBA" id="ARBA00004141"/>
    </source>
</evidence>
<dbReference type="PROSITE" id="PS50929">
    <property type="entry name" value="ABC_TM1F"/>
    <property type="match status" value="2"/>
</dbReference>
<dbReference type="InterPro" id="IPR050173">
    <property type="entry name" value="ABC_transporter_C-like"/>
</dbReference>
<keyword evidence="8 11" id="KW-1133">Transmembrane helix</keyword>
<name>A0A084G4J6_PSEDA</name>
<evidence type="ECO:0000259" key="12">
    <source>
        <dbReference type="PROSITE" id="PS50893"/>
    </source>
</evidence>
<feature type="transmembrane region" description="Helical" evidence="11">
    <location>
        <begin position="473"/>
        <end position="495"/>
    </location>
</feature>
<feature type="transmembrane region" description="Helical" evidence="11">
    <location>
        <begin position="948"/>
        <end position="967"/>
    </location>
</feature>
<dbReference type="FunFam" id="3.40.50.300:FF:000610">
    <property type="entry name" value="Multidrug resistance-associated ABC transporter"/>
    <property type="match status" value="1"/>
</dbReference>
<dbReference type="VEuPathDB" id="FungiDB:SAPIO_CDS6116"/>
<feature type="transmembrane region" description="Helical" evidence="11">
    <location>
        <begin position="130"/>
        <end position="148"/>
    </location>
</feature>
<dbReference type="Gene3D" id="3.40.50.300">
    <property type="entry name" value="P-loop containing nucleotide triphosphate hydrolases"/>
    <property type="match status" value="2"/>
</dbReference>
<dbReference type="OMA" id="RFTADFH"/>
<dbReference type="Pfam" id="PF00664">
    <property type="entry name" value="ABC_membrane"/>
    <property type="match status" value="2"/>
</dbReference>
<evidence type="ECO:0000256" key="11">
    <source>
        <dbReference type="SAM" id="Phobius"/>
    </source>
</evidence>
<evidence type="ECO:0000256" key="8">
    <source>
        <dbReference type="ARBA" id="ARBA00022989"/>
    </source>
</evidence>
<proteinExistence type="inferred from homology"/>
<evidence type="ECO:0000256" key="7">
    <source>
        <dbReference type="ARBA" id="ARBA00022840"/>
    </source>
</evidence>
<dbReference type="PROSITE" id="PS50893">
    <property type="entry name" value="ABC_TRANSPORTER_2"/>
    <property type="match status" value="2"/>
</dbReference>
<comment type="caution">
    <text evidence="14">The sequence shown here is derived from an EMBL/GenBank/DDBJ whole genome shotgun (WGS) entry which is preliminary data.</text>
</comment>
<dbReference type="CDD" id="cd03250">
    <property type="entry name" value="ABCC_MRP_domain1"/>
    <property type="match status" value="1"/>
</dbReference>
<evidence type="ECO:0000256" key="2">
    <source>
        <dbReference type="ARBA" id="ARBA00009726"/>
    </source>
</evidence>
<dbReference type="SUPFAM" id="SSF52540">
    <property type="entry name" value="P-loop containing nucleoside triphosphate hydrolases"/>
    <property type="match status" value="2"/>
</dbReference>
<evidence type="ECO:0000313" key="15">
    <source>
        <dbReference type="Proteomes" id="UP000028545"/>
    </source>
</evidence>
<evidence type="ECO:0000259" key="13">
    <source>
        <dbReference type="PROSITE" id="PS50929"/>
    </source>
</evidence>
<keyword evidence="7" id="KW-0067">ATP-binding</keyword>
<dbReference type="SMART" id="SM00382">
    <property type="entry name" value="AAA"/>
    <property type="match status" value="1"/>
</dbReference>
<dbReference type="GO" id="GO:0005524">
    <property type="term" value="F:ATP binding"/>
    <property type="evidence" value="ECO:0007669"/>
    <property type="project" value="UniProtKB-KW"/>
</dbReference>
<keyword evidence="4 11" id="KW-0812">Transmembrane</keyword>
<dbReference type="RefSeq" id="XP_016642057.1">
    <property type="nucleotide sequence ID" value="XM_016788300.1"/>
</dbReference>
<dbReference type="HOGENOM" id="CLU_000604_27_6_1"/>
<dbReference type="KEGG" id="sapo:SAPIO_CDS6116"/>
<evidence type="ECO:0000256" key="9">
    <source>
        <dbReference type="ARBA" id="ARBA00023136"/>
    </source>
</evidence>
<evidence type="ECO:0000313" key="14">
    <source>
        <dbReference type="EMBL" id="KEZ42258.1"/>
    </source>
</evidence>
<dbReference type="EMBL" id="JOWA01000100">
    <property type="protein sequence ID" value="KEZ42258.1"/>
    <property type="molecule type" value="Genomic_DNA"/>
</dbReference>
<feature type="domain" description="ABC transporter" evidence="12">
    <location>
        <begin position="651"/>
        <end position="884"/>
    </location>
</feature>
<feature type="transmembrane region" description="Helical" evidence="11">
    <location>
        <begin position="105"/>
        <end position="123"/>
    </location>
</feature>
<dbReference type="GO" id="GO:0005737">
    <property type="term" value="C:cytoplasm"/>
    <property type="evidence" value="ECO:0007669"/>
    <property type="project" value="UniProtKB-ARBA"/>
</dbReference>
<accession>A0A084G4J6</accession>
<protein>
    <submittedName>
        <fullName evidence="14">ABC transporter</fullName>
    </submittedName>
</protein>
<evidence type="ECO:0000256" key="3">
    <source>
        <dbReference type="ARBA" id="ARBA00022448"/>
    </source>
</evidence>
<evidence type="ECO:0000256" key="6">
    <source>
        <dbReference type="ARBA" id="ARBA00022741"/>
    </source>
</evidence>
<dbReference type="PANTHER" id="PTHR24223:SF456">
    <property type="entry name" value="MULTIDRUG RESISTANCE-ASSOCIATED PROTEIN LETHAL(2)03659"/>
    <property type="match status" value="1"/>
</dbReference>
<dbReference type="PANTHER" id="PTHR24223">
    <property type="entry name" value="ATP-BINDING CASSETTE SUB-FAMILY C"/>
    <property type="match status" value="1"/>
</dbReference>
<feature type="transmembrane region" description="Helical" evidence="11">
    <location>
        <begin position="440"/>
        <end position="461"/>
    </location>
</feature>
<dbReference type="InterPro" id="IPR036640">
    <property type="entry name" value="ABC1_TM_sf"/>
</dbReference>
<feature type="transmembrane region" description="Helical" evidence="11">
    <location>
        <begin position="168"/>
        <end position="188"/>
    </location>
</feature>
<feature type="domain" description="ABC transmembrane type-1" evidence="13">
    <location>
        <begin position="440"/>
        <end position="622"/>
    </location>
</feature>
<organism evidence="14 15">
    <name type="scientific">Pseudallescheria apiosperma</name>
    <name type="common">Scedosporium apiospermum</name>
    <dbReference type="NCBI Taxonomy" id="563466"/>
    <lineage>
        <taxon>Eukaryota</taxon>
        <taxon>Fungi</taxon>
        <taxon>Dikarya</taxon>
        <taxon>Ascomycota</taxon>
        <taxon>Pezizomycotina</taxon>
        <taxon>Sordariomycetes</taxon>
        <taxon>Hypocreomycetidae</taxon>
        <taxon>Microascales</taxon>
        <taxon>Microascaceae</taxon>
        <taxon>Scedosporium</taxon>
    </lineage>
</organism>
<dbReference type="GO" id="GO:0016887">
    <property type="term" value="F:ATP hydrolysis activity"/>
    <property type="evidence" value="ECO:0007669"/>
    <property type="project" value="InterPro"/>
</dbReference>
<feature type="transmembrane region" description="Helical" evidence="11">
    <location>
        <begin position="309"/>
        <end position="326"/>
    </location>
</feature>
<feature type="compositionally biased region" description="Basic and acidic residues" evidence="10">
    <location>
        <begin position="368"/>
        <end position="389"/>
    </location>
</feature>
<dbReference type="CDD" id="cd18604">
    <property type="entry name" value="ABC_6TM_VMR1_D2_like"/>
    <property type="match status" value="1"/>
</dbReference>
<sequence length="1569" mass="173750">MDHNPQLALRLRIEAAFTVVVTILCSVPALRDVIGLNRRATPQLKNGEYKDKDGESTREDVERFSSKVPKAFVLFFAALGLASSVYISVINTLPGSSGFLRADNWFYTAVWALYGFNAIYIAASRDPVRAYDIGVFLALSACILLIVSLDLEYARIVYLVGTSPTLTYVRAAAFASIIGFLFSTVSLPRRPDVYKDGRVVNGVDTVPAISSFTFHWARPMSKLARIKKDLDIEDYPALGFANRSEDLSKTWVTYPSQPRLWKAICRVHARNLFIQISLAAIKGTTGFIPQWFTLRLLETIQGGTVDGHWPVTVWFIVLGLTISIFADGALEAWLYWISTTGLSLAIRSQLSALIFEKSMRRKNAKSATESENKEKDKDEDKDEDKDKGKGSNVDNENDEEPTESTPLLNGNKSNDDDPKKKEEKKEEDEVANPLKSKQGIINLIGLDTVRVSFFFTMQFYFTNSAVKLVVSVAFLMYLLGWIPVAAGALASLALIPVNNRFSKMYADAQERMMKARDEQLAVVNECLLGARQIKFSALEDGWEKKILKIREKVLSTVWDSFLADTALLGCWIVTPLVSSATALSAYAIVNNGLTPSVAFVGVAVFRSLEAALNMIPELISEFFDSWISMKRIEKYLNGPEMTRIVDDGPQVAFENATIAWPVDDEVDEADRFILRNISLEFPTGELSVISDLLAGKVFAPAAPSLEERFDQNANRGNWIIPSAKAYVAQVPWIENATLRENVLFGLPYDEERYNATIDACALRKDLEILTDGDETELGTNGVNLSGGQKWRVTLARAIYSRAGILVLDDIFSAVDAHVGRHIYEQCLTGELSRGRTRILVTHHVSLCQPKTKFLVELGDGTVQHAGFVDELKQDGTLDLITKHEEAQAKHEDEEAEDLAEDGDGDGEPLAKVPSKAKAPRQFIEEEHREKGSVKLNVYKVYIESSGGLFLWVFGISMFLISTALSIGRSYWLKIWTSPAATESDHYNEYSAWLEAQSALQTSVEPEKPHSMQFYLGIYVAISVISGIISTFRYYYTFILSIKASKVLFEKMTFAVLRTPLRWIDTVPVGRVLNRFTGDFNTIDNTLSRNVMSAASAGLNVAAICIATNIGTWYILFPAIMLVYIAVDLARQYLAAARPSKRLESTNKSPVFELYGSVLSGVSSIRGFGNGAAYIQRMYERLDKHAITSYYISVYNRWLNFRMMLLGTVFTGVAATLVLLTDGMTAALAGFTLSFALDFINSMNWVVRSYGNVELDMNAAERVIEYMSLETEDLGGEHPPAAWPAEGKVEVEDLVVGYADDLPAVLKGISFKVNAKERVGVVGRTGAGKSSLTLALFRFLESRSGSIFIDGLDISKLNLTDLRSRLAIIPQDPVLFSGTVRSNLDPFNNYTDAELRDSLERVHLIGSSTPGTATPSSSANTATGPANANIFENLSSAISEGGGNLSQGQRQLLCLARAIVARPRIMVLDEATSAVDMHTDALIQRSIREQFNDSTLIVIAHRLSTIADFDKILVLSDGQVAEFGTPAELWEKEGGVFRRVSQSHIEDERILFVIFATEKKRRNRGVGDDD</sequence>
<reference evidence="14 15" key="1">
    <citation type="journal article" date="2014" name="Genome Announc.">
        <title>Draft genome sequence of the pathogenic fungus Scedosporium apiospermum.</title>
        <authorList>
            <person name="Vandeputte P."/>
            <person name="Ghamrawi S."/>
            <person name="Rechenmann M."/>
            <person name="Iltis A."/>
            <person name="Giraud S."/>
            <person name="Fleury M."/>
            <person name="Thornton C."/>
            <person name="Delhaes L."/>
            <person name="Meyer W."/>
            <person name="Papon N."/>
            <person name="Bouchara J.P."/>
        </authorList>
    </citation>
    <scope>NUCLEOTIDE SEQUENCE [LARGE SCALE GENOMIC DNA]</scope>
    <source>
        <strain evidence="14 15">IHEM 14462</strain>
    </source>
</reference>
<comment type="subcellular location">
    <subcellularLocation>
        <location evidence="1">Membrane</location>
        <topology evidence="1">Multi-pass membrane protein</topology>
    </subcellularLocation>
</comment>
<evidence type="ECO:0000256" key="10">
    <source>
        <dbReference type="SAM" id="MobiDB-lite"/>
    </source>
</evidence>
<dbReference type="PROSITE" id="PS00211">
    <property type="entry name" value="ABC_TRANSPORTER_1"/>
    <property type="match status" value="1"/>
</dbReference>
<feature type="transmembrane region" description="Helical" evidence="11">
    <location>
        <begin position="1198"/>
        <end position="1219"/>
    </location>
</feature>
<evidence type="ECO:0000256" key="5">
    <source>
        <dbReference type="ARBA" id="ARBA00022737"/>
    </source>
</evidence>
<keyword evidence="15" id="KW-1185">Reference proteome</keyword>
<keyword evidence="5" id="KW-0677">Repeat</keyword>
<feature type="transmembrane region" description="Helical" evidence="11">
    <location>
        <begin position="1013"/>
        <end position="1035"/>
    </location>
</feature>
<dbReference type="Gene3D" id="1.20.1560.10">
    <property type="entry name" value="ABC transporter type 1, transmembrane domain"/>
    <property type="match status" value="2"/>
</dbReference>
<dbReference type="Pfam" id="PF00005">
    <property type="entry name" value="ABC_tran"/>
    <property type="match status" value="1"/>
</dbReference>
<gene>
    <name evidence="14" type="ORF">SAPIO_CDS6116</name>
</gene>
<keyword evidence="6" id="KW-0547">Nucleotide-binding</keyword>
<feature type="region of interest" description="Disordered" evidence="10">
    <location>
        <begin position="364"/>
        <end position="432"/>
    </location>
</feature>
<dbReference type="GeneID" id="27725188"/>
<dbReference type="CDD" id="cd18596">
    <property type="entry name" value="ABC_6TM_VMR1_D1_like"/>
    <property type="match status" value="1"/>
</dbReference>
<feature type="domain" description="ABC transporter" evidence="12">
    <location>
        <begin position="1288"/>
        <end position="1541"/>
    </location>
</feature>
<dbReference type="InterPro" id="IPR003593">
    <property type="entry name" value="AAA+_ATPase"/>
</dbReference>
<dbReference type="InterPro" id="IPR027417">
    <property type="entry name" value="P-loop_NTPase"/>
</dbReference>
<dbReference type="SUPFAM" id="SSF90123">
    <property type="entry name" value="ABC transporter transmembrane region"/>
    <property type="match status" value="2"/>
</dbReference>
<dbReference type="CDD" id="cd03244">
    <property type="entry name" value="ABCC_MRP_domain2"/>
    <property type="match status" value="1"/>
</dbReference>
<dbReference type="GO" id="GO:0016020">
    <property type="term" value="C:membrane"/>
    <property type="evidence" value="ECO:0007669"/>
    <property type="project" value="UniProtKB-SubCell"/>
</dbReference>
<feature type="domain" description="ABC transmembrane type-1" evidence="13">
    <location>
        <begin position="952"/>
        <end position="1254"/>
    </location>
</feature>
<feature type="transmembrane region" description="Helical" evidence="11">
    <location>
        <begin position="72"/>
        <end position="93"/>
    </location>
</feature>